<reference evidence="2" key="1">
    <citation type="submission" date="2020-05" db="EMBL/GenBank/DDBJ databases">
        <authorList>
            <person name="Chiriac C."/>
            <person name="Salcher M."/>
            <person name="Ghai R."/>
            <person name="Kavagutti S V."/>
        </authorList>
    </citation>
    <scope>NUCLEOTIDE SEQUENCE</scope>
</reference>
<gene>
    <name evidence="2" type="ORF">UFOPK1425_00459</name>
    <name evidence="3" type="ORF">UFOPK1842_00230</name>
</gene>
<dbReference type="InterPro" id="IPR035172">
    <property type="entry name" value="DUF5302"/>
</dbReference>
<organism evidence="2">
    <name type="scientific">freshwater metagenome</name>
    <dbReference type="NCBI Taxonomy" id="449393"/>
    <lineage>
        <taxon>unclassified sequences</taxon>
        <taxon>metagenomes</taxon>
        <taxon>ecological metagenomes</taxon>
    </lineage>
</organism>
<dbReference type="AlphaFoldDB" id="A0A6J6BJZ7"/>
<dbReference type="EMBL" id="CAEZUQ010000015">
    <property type="protein sequence ID" value="CAB4602070.1"/>
    <property type="molecule type" value="Genomic_DNA"/>
</dbReference>
<accession>A0A6J6BJZ7</accession>
<feature type="region of interest" description="Disordered" evidence="1">
    <location>
        <begin position="24"/>
        <end position="72"/>
    </location>
</feature>
<protein>
    <submittedName>
        <fullName evidence="2">Unannotated protein</fullName>
    </submittedName>
</protein>
<sequence length="72" mass="7149">MSESDKAKPAAKKADAPLDAKAKMLEALAKKQGKHNTGVQGGPSSGSKVNAAAGANAPKMFRRKSGPSGSAG</sequence>
<proteinExistence type="predicted"/>
<evidence type="ECO:0000313" key="2">
    <source>
        <dbReference type="EMBL" id="CAB4538977.1"/>
    </source>
</evidence>
<name>A0A6J6BJZ7_9ZZZZ</name>
<evidence type="ECO:0000313" key="3">
    <source>
        <dbReference type="EMBL" id="CAB4602070.1"/>
    </source>
</evidence>
<dbReference type="EMBL" id="CAEZSJ010000066">
    <property type="protein sequence ID" value="CAB4538977.1"/>
    <property type="molecule type" value="Genomic_DNA"/>
</dbReference>
<dbReference type="Pfam" id="PF17227">
    <property type="entry name" value="DUF5302"/>
    <property type="match status" value="1"/>
</dbReference>
<evidence type="ECO:0000256" key="1">
    <source>
        <dbReference type="SAM" id="MobiDB-lite"/>
    </source>
</evidence>